<sequence length="84" mass="8790">MRSGPRDKGRSCGRSKQHDPEAAQSFLENFLTPVSENLRTAGRAALVQGRPWNSAAGPILVAASAVPAKDIPKGPLSADDPTVP</sequence>
<evidence type="ECO:0000313" key="2">
    <source>
        <dbReference type="EMBL" id="GFM97159.1"/>
    </source>
</evidence>
<dbReference type="Proteomes" id="UP000498980">
    <property type="component" value="Unassembled WGS sequence"/>
</dbReference>
<evidence type="ECO:0000256" key="1">
    <source>
        <dbReference type="SAM" id="MobiDB-lite"/>
    </source>
</evidence>
<feature type="region of interest" description="Disordered" evidence="1">
    <location>
        <begin position="1"/>
        <end position="21"/>
    </location>
</feature>
<keyword evidence="3" id="KW-1185">Reference proteome</keyword>
<proteinExistence type="predicted"/>
<comment type="caution">
    <text evidence="2">The sequence shown here is derived from an EMBL/GenBank/DDBJ whole genome shotgun (WGS) entry which is preliminary data.</text>
</comment>
<name>A0A7J0C3R8_9ACTN</name>
<protein>
    <submittedName>
        <fullName evidence="2">Uncharacterized protein</fullName>
    </submittedName>
</protein>
<evidence type="ECO:0000313" key="3">
    <source>
        <dbReference type="Proteomes" id="UP000498980"/>
    </source>
</evidence>
<gene>
    <name evidence="2" type="ORF">Sfulv_19700</name>
</gene>
<dbReference type="AlphaFoldDB" id="A0A7J0C3R8"/>
<organism evidence="2 3">
    <name type="scientific">Streptomyces fulvorobeus</name>
    <dbReference type="NCBI Taxonomy" id="284028"/>
    <lineage>
        <taxon>Bacteria</taxon>
        <taxon>Bacillati</taxon>
        <taxon>Actinomycetota</taxon>
        <taxon>Actinomycetes</taxon>
        <taxon>Kitasatosporales</taxon>
        <taxon>Streptomycetaceae</taxon>
        <taxon>Streptomyces</taxon>
    </lineage>
</organism>
<dbReference type="EMBL" id="BLWC01000001">
    <property type="protein sequence ID" value="GFM97159.1"/>
    <property type="molecule type" value="Genomic_DNA"/>
</dbReference>
<reference evidence="2 3" key="1">
    <citation type="submission" date="2020-05" db="EMBL/GenBank/DDBJ databases">
        <title>Whole genome shotgun sequence of Streptomyces fulvorobeus NBRC 15897.</title>
        <authorList>
            <person name="Komaki H."/>
            <person name="Tamura T."/>
        </authorList>
    </citation>
    <scope>NUCLEOTIDE SEQUENCE [LARGE SCALE GENOMIC DNA]</scope>
    <source>
        <strain evidence="2 3">NBRC 15897</strain>
    </source>
</reference>
<accession>A0A7J0C3R8</accession>